<evidence type="ECO:0000256" key="2">
    <source>
        <dbReference type="ARBA" id="ARBA00040895"/>
    </source>
</evidence>
<comment type="similarity">
    <text evidence="1">Belongs to the AIM32 family.</text>
</comment>
<comment type="caution">
    <text evidence="3">The sequence shown here is derived from an EMBL/GenBank/DDBJ whole genome shotgun (WGS) entry which is preliminary data.</text>
</comment>
<keyword evidence="4" id="KW-1185">Reference proteome</keyword>
<dbReference type="PANTHER" id="PTHR31902:SF7">
    <property type="entry name" value="ALTERED INHERITANCE OF MITOCHONDRIA PROTEIN 32"/>
    <property type="match status" value="1"/>
</dbReference>
<gene>
    <name evidence="3" type="ORF">B0J12DRAFT_567652</name>
</gene>
<dbReference type="EMBL" id="JAGTJR010000006">
    <property type="protein sequence ID" value="KAH7058862.1"/>
    <property type="molecule type" value="Genomic_DNA"/>
</dbReference>
<evidence type="ECO:0000313" key="3">
    <source>
        <dbReference type="EMBL" id="KAH7058862.1"/>
    </source>
</evidence>
<proteinExistence type="inferred from homology"/>
<dbReference type="SUPFAM" id="SSF52833">
    <property type="entry name" value="Thioredoxin-like"/>
    <property type="match status" value="1"/>
</dbReference>
<accession>A0ABQ8GKV8</accession>
<dbReference type="PANTHER" id="PTHR31902">
    <property type="entry name" value="ACTIN PATCHES DISTAL PROTEIN 1"/>
    <property type="match status" value="1"/>
</dbReference>
<reference evidence="3 4" key="1">
    <citation type="journal article" date="2021" name="Nat. Commun.">
        <title>Genetic determinants of endophytism in the Arabidopsis root mycobiome.</title>
        <authorList>
            <person name="Mesny F."/>
            <person name="Miyauchi S."/>
            <person name="Thiergart T."/>
            <person name="Pickel B."/>
            <person name="Atanasova L."/>
            <person name="Karlsson M."/>
            <person name="Huettel B."/>
            <person name="Barry K.W."/>
            <person name="Haridas S."/>
            <person name="Chen C."/>
            <person name="Bauer D."/>
            <person name="Andreopoulos W."/>
            <person name="Pangilinan J."/>
            <person name="LaButti K."/>
            <person name="Riley R."/>
            <person name="Lipzen A."/>
            <person name="Clum A."/>
            <person name="Drula E."/>
            <person name="Henrissat B."/>
            <person name="Kohler A."/>
            <person name="Grigoriev I.V."/>
            <person name="Martin F.M."/>
            <person name="Hacquard S."/>
        </authorList>
    </citation>
    <scope>NUCLEOTIDE SEQUENCE [LARGE SCALE GENOMIC DNA]</scope>
    <source>
        <strain evidence="3 4">MPI-SDFR-AT-0080</strain>
    </source>
</reference>
<dbReference type="Pfam" id="PF06999">
    <property type="entry name" value="Suc_Fer-like"/>
    <property type="match status" value="1"/>
</dbReference>
<dbReference type="InterPro" id="IPR009737">
    <property type="entry name" value="Aim32/Apd1-like"/>
</dbReference>
<organism evidence="3 4">
    <name type="scientific">Macrophomina phaseolina</name>
    <dbReference type="NCBI Taxonomy" id="35725"/>
    <lineage>
        <taxon>Eukaryota</taxon>
        <taxon>Fungi</taxon>
        <taxon>Dikarya</taxon>
        <taxon>Ascomycota</taxon>
        <taxon>Pezizomycotina</taxon>
        <taxon>Dothideomycetes</taxon>
        <taxon>Dothideomycetes incertae sedis</taxon>
        <taxon>Botryosphaeriales</taxon>
        <taxon>Botryosphaeriaceae</taxon>
        <taxon>Macrophomina</taxon>
    </lineage>
</organism>
<sequence length="338" mass="37383">MSFWRCSRRSLLTASYPRLNATRRSIPIPAFDTAPFPVVESCPSPTCSCRPMPSLPEGLEIDHKQNLNGTMGAYAEQILIATGKDDWTSRIEEEDDAYLQRKVKDILGRKGELSDPYHNIPITNVSFPAASSSPDSASAYLFPSFKYVPSIPLAEDSVKNFIRGFAKPKQLHKMHKDVLSPEEQEKLVKDEKLQANFSGVREVDEVLVLICGHGGRDARCGILGPLLRDEFEEKLRAKGIDIRPQPDLEQHHGPALSASVGLISHIGGHKYAGNVIIYIPKTLKEAGHPLAGKGIWYGRVGPEQVEGVIEQTIVQGKVVKELFRGGIEDNDARTILRL</sequence>
<evidence type="ECO:0000313" key="4">
    <source>
        <dbReference type="Proteomes" id="UP000774617"/>
    </source>
</evidence>
<dbReference type="Proteomes" id="UP000774617">
    <property type="component" value="Unassembled WGS sequence"/>
</dbReference>
<evidence type="ECO:0000256" key="1">
    <source>
        <dbReference type="ARBA" id="ARBA00038208"/>
    </source>
</evidence>
<dbReference type="Gene3D" id="3.40.30.10">
    <property type="entry name" value="Glutaredoxin"/>
    <property type="match status" value="1"/>
</dbReference>
<dbReference type="CDD" id="cd03062">
    <property type="entry name" value="TRX_Fd_Sucrase"/>
    <property type="match status" value="1"/>
</dbReference>
<protein>
    <recommendedName>
        <fullName evidence="2">Altered inheritance of mitochondria protein 32</fullName>
    </recommendedName>
</protein>
<dbReference type="InterPro" id="IPR036249">
    <property type="entry name" value="Thioredoxin-like_sf"/>
</dbReference>
<name>A0ABQ8GKV8_9PEZI</name>